<dbReference type="AlphaFoldDB" id="A0AAW1FRA2"/>
<evidence type="ECO:0000313" key="2">
    <source>
        <dbReference type="EMBL" id="KAK9537205.1"/>
    </source>
</evidence>
<feature type="region of interest" description="Disordered" evidence="1">
    <location>
        <begin position="1"/>
        <end position="38"/>
    </location>
</feature>
<gene>
    <name evidence="2" type="ORF">VZT92_004841</name>
</gene>
<accession>A0AAW1FRA2</accession>
<sequence>MSSNTTSASPSPPVCPNIAARGGSGRGDMWRTDGDKKLEGTRLRQKPAVRGSDSGGGHLNNIVLEMEIVG</sequence>
<protein>
    <submittedName>
        <fullName evidence="2">Uncharacterized protein</fullName>
    </submittedName>
</protein>
<reference evidence="2 3" key="1">
    <citation type="journal article" date="2024" name="Genome Biol. Evol.">
        <title>Chromosome-level genome assembly of the viviparous eelpout Zoarces viviparus.</title>
        <authorList>
            <person name="Fuhrmann N."/>
            <person name="Brasseur M.V."/>
            <person name="Bakowski C.E."/>
            <person name="Podsiadlowski L."/>
            <person name="Prost S."/>
            <person name="Krehenwinkel H."/>
            <person name="Mayer C."/>
        </authorList>
    </citation>
    <scope>NUCLEOTIDE SEQUENCE [LARGE SCALE GENOMIC DNA]</scope>
    <source>
        <strain evidence="2">NO-MEL_2022_Ind0_liver</strain>
    </source>
</reference>
<comment type="caution">
    <text evidence="2">The sequence shown here is derived from an EMBL/GenBank/DDBJ whole genome shotgun (WGS) entry which is preliminary data.</text>
</comment>
<proteinExistence type="predicted"/>
<feature type="compositionally biased region" description="Basic and acidic residues" evidence="1">
    <location>
        <begin position="28"/>
        <end position="38"/>
    </location>
</feature>
<evidence type="ECO:0000256" key="1">
    <source>
        <dbReference type="SAM" id="MobiDB-lite"/>
    </source>
</evidence>
<keyword evidence="3" id="KW-1185">Reference proteome</keyword>
<dbReference type="EMBL" id="JBCEZU010000034">
    <property type="protein sequence ID" value="KAK9537205.1"/>
    <property type="molecule type" value="Genomic_DNA"/>
</dbReference>
<evidence type="ECO:0000313" key="3">
    <source>
        <dbReference type="Proteomes" id="UP001488805"/>
    </source>
</evidence>
<dbReference type="Proteomes" id="UP001488805">
    <property type="component" value="Unassembled WGS sequence"/>
</dbReference>
<name>A0AAW1FRA2_ZOAVI</name>
<organism evidence="2 3">
    <name type="scientific">Zoarces viviparus</name>
    <name type="common">Viviparous eelpout</name>
    <name type="synonym">Blennius viviparus</name>
    <dbReference type="NCBI Taxonomy" id="48416"/>
    <lineage>
        <taxon>Eukaryota</taxon>
        <taxon>Metazoa</taxon>
        <taxon>Chordata</taxon>
        <taxon>Craniata</taxon>
        <taxon>Vertebrata</taxon>
        <taxon>Euteleostomi</taxon>
        <taxon>Actinopterygii</taxon>
        <taxon>Neopterygii</taxon>
        <taxon>Teleostei</taxon>
        <taxon>Neoteleostei</taxon>
        <taxon>Acanthomorphata</taxon>
        <taxon>Eupercaria</taxon>
        <taxon>Perciformes</taxon>
        <taxon>Cottioidei</taxon>
        <taxon>Zoarcales</taxon>
        <taxon>Zoarcidae</taxon>
        <taxon>Zoarcinae</taxon>
        <taxon>Zoarces</taxon>
    </lineage>
</organism>